<name>A0ABS9K645_9RHOO</name>
<reference evidence="4" key="1">
    <citation type="submission" date="2022-01" db="EMBL/GenBank/DDBJ databases">
        <authorList>
            <person name="Jo J.-H."/>
            <person name="Im W.-T."/>
        </authorList>
    </citation>
    <scope>NUCLEOTIDE SEQUENCE</scope>
    <source>
        <strain evidence="4">XY25</strain>
    </source>
</reference>
<dbReference type="InterPro" id="IPR012902">
    <property type="entry name" value="N_methyl_site"/>
</dbReference>
<dbReference type="Proteomes" id="UP001165384">
    <property type="component" value="Unassembled WGS sequence"/>
</dbReference>
<keyword evidence="5" id="KW-1185">Reference proteome</keyword>
<dbReference type="PRINTS" id="PR00813">
    <property type="entry name" value="BCTERIALGSPG"/>
</dbReference>
<feature type="coiled-coil region" evidence="2">
    <location>
        <begin position="35"/>
        <end position="62"/>
    </location>
</feature>
<comment type="caution">
    <text evidence="4">The sequence shown here is derived from an EMBL/GenBank/DDBJ whole genome shotgun (WGS) entry which is preliminary data.</text>
</comment>
<feature type="transmembrane region" description="Helical" evidence="3">
    <location>
        <begin position="12"/>
        <end position="34"/>
    </location>
</feature>
<dbReference type="PANTHER" id="PTHR30093">
    <property type="entry name" value="GENERAL SECRETION PATHWAY PROTEIN G"/>
    <property type="match status" value="1"/>
</dbReference>
<keyword evidence="1" id="KW-0488">Methylation</keyword>
<keyword evidence="3" id="KW-0472">Membrane</keyword>
<keyword evidence="3" id="KW-0812">Transmembrane</keyword>
<evidence type="ECO:0000256" key="2">
    <source>
        <dbReference type="SAM" id="Coils"/>
    </source>
</evidence>
<dbReference type="InterPro" id="IPR000983">
    <property type="entry name" value="Bac_GSPG_pilin"/>
</dbReference>
<dbReference type="InterPro" id="IPR045584">
    <property type="entry name" value="Pilin-like"/>
</dbReference>
<keyword evidence="2" id="KW-0175">Coiled coil</keyword>
<organism evidence="4 5">
    <name type="scientific">Dechloromonas hankyongensis</name>
    <dbReference type="NCBI Taxonomy" id="2908002"/>
    <lineage>
        <taxon>Bacteria</taxon>
        <taxon>Pseudomonadati</taxon>
        <taxon>Pseudomonadota</taxon>
        <taxon>Betaproteobacteria</taxon>
        <taxon>Rhodocyclales</taxon>
        <taxon>Azonexaceae</taxon>
        <taxon>Dechloromonas</taxon>
    </lineage>
</organism>
<dbReference type="EMBL" id="JAKLTN010000004">
    <property type="protein sequence ID" value="MCG2578638.1"/>
    <property type="molecule type" value="Genomic_DNA"/>
</dbReference>
<evidence type="ECO:0000256" key="3">
    <source>
        <dbReference type="SAM" id="Phobius"/>
    </source>
</evidence>
<accession>A0ABS9K645</accession>
<proteinExistence type="predicted"/>
<dbReference type="Pfam" id="PF07963">
    <property type="entry name" value="N_methyl"/>
    <property type="match status" value="1"/>
</dbReference>
<dbReference type="NCBIfam" id="TIGR02532">
    <property type="entry name" value="IV_pilin_GFxxxE"/>
    <property type="match status" value="1"/>
</dbReference>
<dbReference type="SUPFAM" id="SSF54523">
    <property type="entry name" value="Pili subunits"/>
    <property type="match status" value="1"/>
</dbReference>
<evidence type="ECO:0000313" key="5">
    <source>
        <dbReference type="Proteomes" id="UP001165384"/>
    </source>
</evidence>
<protein>
    <submittedName>
        <fullName evidence="4">Type II secretion system GspH family protein</fullName>
    </submittedName>
</protein>
<evidence type="ECO:0000313" key="4">
    <source>
        <dbReference type="EMBL" id="MCG2578638.1"/>
    </source>
</evidence>
<dbReference type="Gene3D" id="3.30.700.10">
    <property type="entry name" value="Glycoprotein, Type 4 Pilin"/>
    <property type="match status" value="1"/>
</dbReference>
<evidence type="ECO:0000256" key="1">
    <source>
        <dbReference type="ARBA" id="ARBA00022481"/>
    </source>
</evidence>
<sequence length="156" mass="17552">MERRQGFSLIELMVVLALVGLFATMALPLAELAVKRNQEIELRTALRQIREALDAYKQAADDGRVTVRPGDAGYPRTLGLLVDGAIDNKSPERRTIHFLRRLPRDPFAAPGVRAEDSWGKRSYKSPYDRPQPGDDVYDVYSLSPDTGINGIPYHDW</sequence>
<dbReference type="PROSITE" id="PS00409">
    <property type="entry name" value="PROKAR_NTER_METHYL"/>
    <property type="match status" value="1"/>
</dbReference>
<keyword evidence="3" id="KW-1133">Transmembrane helix</keyword>
<dbReference type="RefSeq" id="WP_275712026.1">
    <property type="nucleotide sequence ID" value="NZ_JAKLTN010000004.1"/>
</dbReference>
<gene>
    <name evidence="4" type="ORF">LZ012_16695</name>
</gene>
<dbReference type="PANTHER" id="PTHR30093:SF47">
    <property type="entry name" value="TYPE IV PILUS NON-CORE MINOR PILIN PILE"/>
    <property type="match status" value="1"/>
</dbReference>